<dbReference type="GO" id="GO:0015936">
    <property type="term" value="P:coenzyme A metabolic process"/>
    <property type="evidence" value="ECO:0007669"/>
    <property type="project" value="InterPro"/>
</dbReference>
<evidence type="ECO:0000256" key="2">
    <source>
        <dbReference type="ARBA" id="ARBA00023002"/>
    </source>
</evidence>
<dbReference type="InterPro" id="IPR023074">
    <property type="entry name" value="HMG_CoA_Rdtase_cat_sf"/>
</dbReference>
<keyword evidence="5" id="KW-1185">Reference proteome</keyword>
<evidence type="ECO:0000256" key="1">
    <source>
        <dbReference type="ARBA" id="ARBA00007661"/>
    </source>
</evidence>
<dbReference type="InterPro" id="IPR002202">
    <property type="entry name" value="HMG_CoA_Rdtase"/>
</dbReference>
<dbReference type="InterPro" id="IPR004553">
    <property type="entry name" value="HMG_CoA_Rdtase_bac-typ"/>
</dbReference>
<dbReference type="UniPathway" id="UPA00257">
    <property type="reaction ID" value="UER00367"/>
</dbReference>
<dbReference type="EMBL" id="JQAX01000002">
    <property type="protein sequence ID" value="KRN32155.1"/>
    <property type="molecule type" value="Genomic_DNA"/>
</dbReference>
<dbReference type="SUPFAM" id="SSF56542">
    <property type="entry name" value="Substrate-binding domain of HMG-CoA reductase"/>
    <property type="match status" value="1"/>
</dbReference>
<dbReference type="NCBIfam" id="TIGR00532">
    <property type="entry name" value="HMG_CoA_R_NAD"/>
    <property type="match status" value="1"/>
</dbReference>
<dbReference type="Proteomes" id="UP000051296">
    <property type="component" value="Unassembled WGS sequence"/>
</dbReference>
<comment type="catalytic activity">
    <reaction evidence="3">
        <text>(R)-mevalonate + 2 NAD(+) + CoA = (3S)-3-hydroxy-3-methylglutaryl-CoA + 2 NADH + 2 H(+)</text>
        <dbReference type="Rhea" id="RHEA:14833"/>
        <dbReference type="ChEBI" id="CHEBI:15378"/>
        <dbReference type="ChEBI" id="CHEBI:36464"/>
        <dbReference type="ChEBI" id="CHEBI:43074"/>
        <dbReference type="ChEBI" id="CHEBI:57287"/>
        <dbReference type="ChEBI" id="CHEBI:57540"/>
        <dbReference type="ChEBI" id="CHEBI:57945"/>
        <dbReference type="EC" id="1.1.1.88"/>
    </reaction>
</comment>
<dbReference type="InterPro" id="IPR009029">
    <property type="entry name" value="HMG_CoA_Rdtase_sub-bd_dom_sf"/>
</dbReference>
<dbReference type="OrthoDB" id="9764892at2"/>
<evidence type="ECO:0000256" key="3">
    <source>
        <dbReference type="RuleBase" id="RU361219"/>
    </source>
</evidence>
<dbReference type="AlphaFoldDB" id="A0A0R2FWW6"/>
<evidence type="ECO:0000313" key="5">
    <source>
        <dbReference type="Proteomes" id="UP000051296"/>
    </source>
</evidence>
<comment type="similarity">
    <text evidence="1 3">Belongs to the HMG-CoA reductase family.</text>
</comment>
<dbReference type="Pfam" id="PF00368">
    <property type="entry name" value="HMG-CoA_red"/>
    <property type="match status" value="1"/>
</dbReference>
<protein>
    <recommendedName>
        <fullName evidence="3">3-hydroxy-3-methylglutaryl coenzyme A reductase</fullName>
        <shortName evidence="3">HMG-CoA reductase</shortName>
        <ecNumber evidence="3">1.1.1.88</ecNumber>
    </recommendedName>
</protein>
<organism evidence="4 5">
    <name type="scientific">Weissella halotolerans DSM 20190</name>
    <dbReference type="NCBI Taxonomy" id="1123500"/>
    <lineage>
        <taxon>Bacteria</taxon>
        <taxon>Bacillati</taxon>
        <taxon>Bacillota</taxon>
        <taxon>Bacilli</taxon>
        <taxon>Lactobacillales</taxon>
        <taxon>Lactobacillaceae</taxon>
        <taxon>Weissella</taxon>
    </lineage>
</organism>
<name>A0A0R2FWW6_9LACO</name>
<dbReference type="GO" id="GO:0004420">
    <property type="term" value="F:hydroxymethylglutaryl-CoA reductase (NADPH) activity"/>
    <property type="evidence" value="ECO:0007669"/>
    <property type="project" value="InterPro"/>
</dbReference>
<dbReference type="EC" id="1.1.1.88" evidence="3"/>
<dbReference type="PANTHER" id="PTHR10572:SF24">
    <property type="entry name" value="3-HYDROXY-3-METHYLGLUTARYL-COENZYME A REDUCTASE"/>
    <property type="match status" value="1"/>
</dbReference>
<comment type="pathway">
    <text evidence="3">Metabolic intermediate metabolism; (R)-mevalonate degradation; (S)-3-hydroxy-3-methylglutaryl-CoA from (R)-mevalonate: step 1/1.</text>
</comment>
<dbReference type="PROSITE" id="PS50065">
    <property type="entry name" value="HMG_COA_REDUCTASE_4"/>
    <property type="match status" value="1"/>
</dbReference>
<dbReference type="Gene3D" id="1.10.8.660">
    <property type="match status" value="1"/>
</dbReference>
<dbReference type="CDD" id="cd00644">
    <property type="entry name" value="HMG-CoA_reductase_classII"/>
    <property type="match status" value="1"/>
</dbReference>
<dbReference type="SUPFAM" id="SSF55035">
    <property type="entry name" value="NAD-binding domain of HMG-CoA reductase"/>
    <property type="match status" value="1"/>
</dbReference>
<sequence length="419" mass="45460">MNWRGLHHLPWKKRLQATGDNCGLDDEQLAFIKAHYSSIGDQQVENYLYNFGVPTGLLVNLPVDHGLHVVTMATEEPSVIAAANNGARMMRYGDGVETSMEQRLVRGQIVVINIDDLKKLERFVSEHKEQLLKVANDSRPSMRKRGGGAVDLLFEPLDEERAIVNLLINPKEAMGANVVNTMAEAVAHYLQNKGYEILMAILSNYATEAQVKGTVRIPFSALQTKDGLAGSVVARRIAEASYIETLSPYRAVTANKGILNGIEAVVLASGNDTRAVNAALHAHAASQGRYRGLIRWQVEGDALVGRTSLPMLVGSVGGSIGIVPAVKINRQIMGQPTANELTRLLVAVGLAQNLAALRALVTTGIQDGHMGLQAKSLALEVGAELTEVPVLVKRIKKAGHYDSAFVKQLLMELRNEESQ</sequence>
<dbReference type="Gene3D" id="3.90.770.10">
    <property type="entry name" value="3-hydroxy-3-methylglutaryl-coenzyme A Reductase, Chain A, domain 2"/>
    <property type="match status" value="2"/>
</dbReference>
<dbReference type="GO" id="GO:0140643">
    <property type="term" value="F:hydroxymethylglutaryl-CoA reductase (NADH) activity"/>
    <property type="evidence" value="ECO:0007669"/>
    <property type="project" value="UniProtKB-EC"/>
</dbReference>
<dbReference type="eggNOG" id="COG1257">
    <property type="taxonomic scope" value="Bacteria"/>
</dbReference>
<dbReference type="RefSeq" id="WP_022791694.1">
    <property type="nucleotide sequence ID" value="NZ_ATUU01000002.1"/>
</dbReference>
<proteinExistence type="inferred from homology"/>
<reference evidence="4 5" key="1">
    <citation type="journal article" date="2015" name="Genome Announc.">
        <title>Expanding the biotechnology potential of lactobacilli through comparative genomics of 213 strains and associated genera.</title>
        <authorList>
            <person name="Sun Z."/>
            <person name="Harris H.M."/>
            <person name="McCann A."/>
            <person name="Guo C."/>
            <person name="Argimon S."/>
            <person name="Zhang W."/>
            <person name="Yang X."/>
            <person name="Jeffery I.B."/>
            <person name="Cooney J.C."/>
            <person name="Kagawa T.F."/>
            <person name="Liu W."/>
            <person name="Song Y."/>
            <person name="Salvetti E."/>
            <person name="Wrobel A."/>
            <person name="Rasinkangas P."/>
            <person name="Parkhill J."/>
            <person name="Rea M.C."/>
            <person name="O'Sullivan O."/>
            <person name="Ritari J."/>
            <person name="Douillard F.P."/>
            <person name="Paul Ross R."/>
            <person name="Yang R."/>
            <person name="Briner A.E."/>
            <person name="Felis G.E."/>
            <person name="de Vos W.M."/>
            <person name="Barrangou R."/>
            <person name="Klaenhammer T.R."/>
            <person name="Caufield P.W."/>
            <person name="Cui Y."/>
            <person name="Zhang H."/>
            <person name="O'Toole P.W."/>
        </authorList>
    </citation>
    <scope>NUCLEOTIDE SEQUENCE [LARGE SCALE GENOMIC DNA]</scope>
    <source>
        <strain evidence="4 5">DSM 20190</strain>
    </source>
</reference>
<dbReference type="InParanoid" id="A0A0R2FWW6"/>
<accession>A0A0R2FWW6</accession>
<gene>
    <name evidence="4" type="ORF">IV68_GL000503</name>
</gene>
<keyword evidence="2 3" id="KW-0560">Oxidoreductase</keyword>
<dbReference type="STRING" id="1123500.GCA_000420365_00936"/>
<keyword evidence="3" id="KW-0520">NAD</keyword>
<evidence type="ECO:0000313" key="4">
    <source>
        <dbReference type="EMBL" id="KRN32155.1"/>
    </source>
</evidence>
<comment type="caution">
    <text evidence="4">The sequence shown here is derived from an EMBL/GenBank/DDBJ whole genome shotgun (WGS) entry which is preliminary data.</text>
</comment>
<dbReference type="PATRIC" id="fig|1123500.6.peg.506"/>
<dbReference type="InterPro" id="IPR009023">
    <property type="entry name" value="HMG_CoA_Rdtase_NAD(P)-bd_sf"/>
</dbReference>
<dbReference type="PANTHER" id="PTHR10572">
    <property type="entry name" value="3-HYDROXY-3-METHYLGLUTARYL-COENZYME A REDUCTASE"/>
    <property type="match status" value="1"/>
</dbReference>